<accession>F1YKR9</accession>
<sequence length="79" mass="8808">MNNILADAEIWGIRTNRGNSSTTVAFPDFIGDEPSTLIACHFPVALAASRRRSRLVFDPCSPADGFGRYVPDASWRYCW</sequence>
<dbReference type="Proteomes" id="UP000035065">
    <property type="component" value="Unassembled WGS sequence"/>
</dbReference>
<dbReference type="RefSeq" id="WP_009679719.1">
    <property type="nucleotide sequence ID" value="NZ_AEUD01000010.1"/>
</dbReference>
<protein>
    <submittedName>
        <fullName evidence="1">Uncharacterized protein</fullName>
    </submittedName>
</protein>
<evidence type="ECO:0000313" key="1">
    <source>
        <dbReference type="EMBL" id="EGD54713.1"/>
    </source>
</evidence>
<keyword evidence="2" id="KW-1185">Reference proteome</keyword>
<evidence type="ECO:0000313" key="2">
    <source>
        <dbReference type="Proteomes" id="UP000035065"/>
    </source>
</evidence>
<reference evidence="1 2" key="1">
    <citation type="journal article" date="2011" name="J. Bacteriol.">
        <title>Draft Genome Sequence of Gordonia neofelifaecis NRRL B-59395, a Cholesterol-Degrading Actinomycete.</title>
        <authorList>
            <person name="Ge F."/>
            <person name="Li W."/>
            <person name="Chen G."/>
            <person name="Liu Y."/>
            <person name="Zhang G."/>
            <person name="Yong B."/>
            <person name="Wang Q."/>
            <person name="Wang N."/>
            <person name="Huang Z."/>
            <person name="Li W."/>
            <person name="Wang J."/>
            <person name="Wu C."/>
            <person name="Xie Q."/>
            <person name="Liu G."/>
        </authorList>
    </citation>
    <scope>NUCLEOTIDE SEQUENCE [LARGE SCALE GENOMIC DNA]</scope>
    <source>
        <strain evidence="1 2">NRRL B-59395</strain>
    </source>
</reference>
<name>F1YKR9_9ACTN</name>
<dbReference type="STRING" id="644548.SCNU_12512"/>
<dbReference type="EMBL" id="AEUD01000010">
    <property type="protein sequence ID" value="EGD54713.1"/>
    <property type="molecule type" value="Genomic_DNA"/>
</dbReference>
<organism evidence="1 2">
    <name type="scientific">Gordonia neofelifaecis NRRL B-59395</name>
    <dbReference type="NCBI Taxonomy" id="644548"/>
    <lineage>
        <taxon>Bacteria</taxon>
        <taxon>Bacillati</taxon>
        <taxon>Actinomycetota</taxon>
        <taxon>Actinomycetes</taxon>
        <taxon>Mycobacteriales</taxon>
        <taxon>Gordoniaceae</taxon>
        <taxon>Gordonia</taxon>
    </lineage>
</organism>
<proteinExistence type="predicted"/>
<dbReference type="AlphaFoldDB" id="F1YKR9"/>
<gene>
    <name evidence="1" type="ORF">SCNU_12512</name>
</gene>
<comment type="caution">
    <text evidence="1">The sequence shown here is derived from an EMBL/GenBank/DDBJ whole genome shotgun (WGS) entry which is preliminary data.</text>
</comment>